<protein>
    <submittedName>
        <fullName evidence="6">Peptide/nickel transport system substrate-binding protein</fullName>
    </submittedName>
</protein>
<dbReference type="Gene3D" id="3.40.190.10">
    <property type="entry name" value="Periplasmic binding protein-like II"/>
    <property type="match status" value="1"/>
</dbReference>
<organism evidence="6 7">
    <name type="scientific">Microlunatus soli</name>
    <dbReference type="NCBI Taxonomy" id="630515"/>
    <lineage>
        <taxon>Bacteria</taxon>
        <taxon>Bacillati</taxon>
        <taxon>Actinomycetota</taxon>
        <taxon>Actinomycetes</taxon>
        <taxon>Propionibacteriales</taxon>
        <taxon>Propionibacteriaceae</taxon>
        <taxon>Microlunatus</taxon>
    </lineage>
</organism>
<dbReference type="SUPFAM" id="SSF53850">
    <property type="entry name" value="Periplasmic binding protein-like II"/>
    <property type="match status" value="1"/>
</dbReference>
<dbReference type="GO" id="GO:1904680">
    <property type="term" value="F:peptide transmembrane transporter activity"/>
    <property type="evidence" value="ECO:0007669"/>
    <property type="project" value="TreeGrafter"/>
</dbReference>
<keyword evidence="3 4" id="KW-0732">Signal</keyword>
<gene>
    <name evidence="6" type="ORF">SAMN04489812_2768</name>
</gene>
<evidence type="ECO:0000256" key="4">
    <source>
        <dbReference type="SAM" id="SignalP"/>
    </source>
</evidence>
<dbReference type="GO" id="GO:0015833">
    <property type="term" value="P:peptide transport"/>
    <property type="evidence" value="ECO:0007669"/>
    <property type="project" value="TreeGrafter"/>
</dbReference>
<dbReference type="PANTHER" id="PTHR30290">
    <property type="entry name" value="PERIPLASMIC BINDING COMPONENT OF ABC TRANSPORTER"/>
    <property type="match status" value="1"/>
</dbReference>
<evidence type="ECO:0000313" key="6">
    <source>
        <dbReference type="EMBL" id="SDS71274.1"/>
    </source>
</evidence>
<dbReference type="Gene3D" id="3.90.76.10">
    <property type="entry name" value="Dipeptide-binding Protein, Domain 1"/>
    <property type="match status" value="1"/>
</dbReference>
<name>A0A1H1UFG7_9ACTN</name>
<dbReference type="InterPro" id="IPR023765">
    <property type="entry name" value="SBP_5_CS"/>
</dbReference>
<keyword evidence="7" id="KW-1185">Reference proteome</keyword>
<dbReference type="PANTHER" id="PTHR30290:SF38">
    <property type="entry name" value="D,D-DIPEPTIDE-BINDING PERIPLASMIC PROTEIN DDPA-RELATED"/>
    <property type="match status" value="1"/>
</dbReference>
<evidence type="ECO:0000259" key="5">
    <source>
        <dbReference type="Pfam" id="PF00496"/>
    </source>
</evidence>
<feature type="domain" description="Solute-binding protein family 5" evidence="5">
    <location>
        <begin position="86"/>
        <end position="429"/>
    </location>
</feature>
<dbReference type="OrthoDB" id="9796817at2"/>
<dbReference type="AlphaFoldDB" id="A0A1H1UFG7"/>
<dbReference type="RefSeq" id="WP_091525658.1">
    <property type="nucleotide sequence ID" value="NZ_LT629772.1"/>
</dbReference>
<dbReference type="GO" id="GO:0043190">
    <property type="term" value="C:ATP-binding cassette (ABC) transporter complex"/>
    <property type="evidence" value="ECO:0007669"/>
    <property type="project" value="InterPro"/>
</dbReference>
<proteinExistence type="inferred from homology"/>
<dbReference type="EMBL" id="LT629772">
    <property type="protein sequence ID" value="SDS71274.1"/>
    <property type="molecule type" value="Genomic_DNA"/>
</dbReference>
<dbReference type="CDD" id="cd00995">
    <property type="entry name" value="PBP2_NikA_DppA_OppA_like"/>
    <property type="match status" value="1"/>
</dbReference>
<dbReference type="InterPro" id="IPR030678">
    <property type="entry name" value="Peptide/Ni-bd"/>
</dbReference>
<dbReference type="STRING" id="630515.SAMN04489812_2768"/>
<sequence length="520" mass="56037">MKRTKIVTLIAAAVLPIAVAGCGGGSPGGTSGADGSKPQAGGDLVMARAEEPTSLVPTVPTDNAAIWTMEEMYDTLLAPSPDGKSLKPSLATEWKQSDDKLSWTFTLRDGVKFSNGQPMTSADVKFSLAQASKSDAPFSFINSVIASVTTPDDHTVVVKTKKPWSPLPSDMALYANSIVPKDYAGMSQDEFAKKPIGTGPFSFDHWTKGQQIKLVKNPNYWKPGRPYLDSVTFNVVGDSNTRATQVQSGQIQINEGPAYSTIKGLENQSGVKVGKFESSWVSYLTMNNEHKPFDDPNVRKAIAQAVDRQALIKTVLFGNGKPATSYLTPALWAHDDSVKPPAYDLQAAKATLAKSSKPNGFSTTLLISSGDSDSATSAQLIQASLGKIGIKVKIKTLDASASYAARQAGDFDIGFTGCTTDIIDPDEIIRFAGLYDGGSHAVYSFYKNPELDKLADQATKITDQTARKKIYDQIQQKVNQDMPHVPLYYTPGLYTYSDTVHGFKPFPTGNYNLVDVSLSK</sequence>
<evidence type="ECO:0000256" key="1">
    <source>
        <dbReference type="ARBA" id="ARBA00004193"/>
    </source>
</evidence>
<dbReference type="InterPro" id="IPR039424">
    <property type="entry name" value="SBP_5"/>
</dbReference>
<comment type="similarity">
    <text evidence="2">Belongs to the bacterial solute-binding protein 5 family.</text>
</comment>
<feature type="chain" id="PRO_5038905256" evidence="4">
    <location>
        <begin position="21"/>
        <end position="520"/>
    </location>
</feature>
<feature type="signal peptide" evidence="4">
    <location>
        <begin position="1"/>
        <end position="20"/>
    </location>
</feature>
<comment type="subcellular location">
    <subcellularLocation>
        <location evidence="1">Cell membrane</location>
        <topology evidence="1">Lipid-anchor</topology>
    </subcellularLocation>
</comment>
<dbReference type="GO" id="GO:0042597">
    <property type="term" value="C:periplasmic space"/>
    <property type="evidence" value="ECO:0007669"/>
    <property type="project" value="UniProtKB-ARBA"/>
</dbReference>
<dbReference type="InterPro" id="IPR000914">
    <property type="entry name" value="SBP_5_dom"/>
</dbReference>
<accession>A0A1H1UFG7</accession>
<evidence type="ECO:0000256" key="3">
    <source>
        <dbReference type="ARBA" id="ARBA00022729"/>
    </source>
</evidence>
<reference evidence="6 7" key="1">
    <citation type="submission" date="2016-10" db="EMBL/GenBank/DDBJ databases">
        <authorList>
            <person name="de Groot N.N."/>
        </authorList>
    </citation>
    <scope>NUCLEOTIDE SEQUENCE [LARGE SCALE GENOMIC DNA]</scope>
    <source>
        <strain evidence="6 7">DSM 21800</strain>
    </source>
</reference>
<dbReference type="Proteomes" id="UP000199103">
    <property type="component" value="Chromosome I"/>
</dbReference>
<dbReference type="PROSITE" id="PS51257">
    <property type="entry name" value="PROKAR_LIPOPROTEIN"/>
    <property type="match status" value="1"/>
</dbReference>
<dbReference type="Gene3D" id="3.10.105.10">
    <property type="entry name" value="Dipeptide-binding Protein, Domain 3"/>
    <property type="match status" value="1"/>
</dbReference>
<evidence type="ECO:0000256" key="2">
    <source>
        <dbReference type="ARBA" id="ARBA00005695"/>
    </source>
</evidence>
<dbReference type="PROSITE" id="PS01040">
    <property type="entry name" value="SBP_BACTERIAL_5"/>
    <property type="match status" value="1"/>
</dbReference>
<evidence type="ECO:0000313" key="7">
    <source>
        <dbReference type="Proteomes" id="UP000199103"/>
    </source>
</evidence>
<dbReference type="Pfam" id="PF00496">
    <property type="entry name" value="SBP_bac_5"/>
    <property type="match status" value="1"/>
</dbReference>
<dbReference type="PIRSF" id="PIRSF002741">
    <property type="entry name" value="MppA"/>
    <property type="match status" value="1"/>
</dbReference>